<dbReference type="AlphaFoldDB" id="A0A0R2LH36"/>
<dbReference type="Gene3D" id="3.40.930.10">
    <property type="entry name" value="Mannitol-specific EII, Chain A"/>
    <property type="match status" value="1"/>
</dbReference>
<dbReference type="STRING" id="993692.IV57_GL000186"/>
<reference evidence="7 8" key="1">
    <citation type="journal article" date="2015" name="Genome Announc.">
        <title>Expanding the biotechnology potential of lactobacilli through comparative genomics of 213 strains and associated genera.</title>
        <authorList>
            <person name="Sun Z."/>
            <person name="Harris H.M."/>
            <person name="McCann A."/>
            <person name="Guo C."/>
            <person name="Argimon S."/>
            <person name="Zhang W."/>
            <person name="Yang X."/>
            <person name="Jeffery I.B."/>
            <person name="Cooney J.C."/>
            <person name="Kagawa T.F."/>
            <person name="Liu W."/>
            <person name="Song Y."/>
            <person name="Salvetti E."/>
            <person name="Wrobel A."/>
            <person name="Rasinkangas P."/>
            <person name="Parkhill J."/>
            <person name="Rea M.C."/>
            <person name="O'Sullivan O."/>
            <person name="Ritari J."/>
            <person name="Douillard F.P."/>
            <person name="Paul Ross R."/>
            <person name="Yang R."/>
            <person name="Briner A.E."/>
            <person name="Felis G.E."/>
            <person name="de Vos W.M."/>
            <person name="Barrangou R."/>
            <person name="Klaenhammer T.R."/>
            <person name="Caufield P.W."/>
            <person name="Cui Y."/>
            <person name="Zhang H."/>
            <person name="O'Toole P.W."/>
        </authorList>
    </citation>
    <scope>NUCLEOTIDE SEQUENCE [LARGE SCALE GENOMIC DNA]</scope>
    <source>
        <strain evidence="7 8">DSM 24716</strain>
    </source>
</reference>
<evidence type="ECO:0000259" key="5">
    <source>
        <dbReference type="PROSITE" id="PS51094"/>
    </source>
</evidence>
<dbReference type="InterPro" id="IPR050661">
    <property type="entry name" value="BglG_antiterminators"/>
</dbReference>
<dbReference type="InterPro" id="IPR016152">
    <property type="entry name" value="PTrfase/Anion_transptr"/>
</dbReference>
<evidence type="ECO:0000313" key="7">
    <source>
        <dbReference type="EMBL" id="KRO00865.1"/>
    </source>
</evidence>
<protein>
    <submittedName>
        <fullName evidence="7">Transcriptional antiterminator</fullName>
    </submittedName>
</protein>
<dbReference type="SUPFAM" id="SSF55804">
    <property type="entry name" value="Phoshotransferase/anion transport protein"/>
    <property type="match status" value="1"/>
</dbReference>
<keyword evidence="1" id="KW-0677">Repeat</keyword>
<evidence type="ECO:0000256" key="3">
    <source>
        <dbReference type="ARBA" id="ARBA00023159"/>
    </source>
</evidence>
<dbReference type="InterPro" id="IPR011608">
    <property type="entry name" value="PRD"/>
</dbReference>
<feature type="domain" description="PRD" evidence="6">
    <location>
        <begin position="173"/>
        <end position="282"/>
    </location>
</feature>
<keyword evidence="3" id="KW-0010">Activator</keyword>
<dbReference type="Pfam" id="PF00874">
    <property type="entry name" value="PRD"/>
    <property type="match status" value="1"/>
</dbReference>
<accession>A0A0R2LH36</accession>
<dbReference type="Gene3D" id="1.10.1790.10">
    <property type="entry name" value="PRD domain"/>
    <property type="match status" value="2"/>
</dbReference>
<comment type="caution">
    <text evidence="7">The sequence shown here is derived from an EMBL/GenBank/DDBJ whole genome shotgun (WGS) entry which is preliminary data.</text>
</comment>
<evidence type="ECO:0000259" key="6">
    <source>
        <dbReference type="PROSITE" id="PS51372"/>
    </source>
</evidence>
<dbReference type="PROSITE" id="PS51094">
    <property type="entry name" value="PTS_EIIA_TYPE_2"/>
    <property type="match status" value="1"/>
</dbReference>
<sequence>MEMCPLRKNHKSELLVYLQNNPGWHTSNELAVVIGVSQRSIKRYAKDLIDSTAILGSEKGYTINQQQTNQMNKNESLNSDYGSIKRVLMNEFTQKEGLNIYDLSSELYLSESTVLKLIKEVKEYVLQFGLQLSQSGDIWRLNGSEMNKRKLISDILYRESRQTFIGKDSIKASFPDVDVQAISDSINGLAMESNIYLNTFDFNNILLHIAISTHRTKNGYQPISSDNKVLSDDVSGSTKQEKKFGTALITSVEKISHIQFSDEEKHSLILIIQFSITRKHRNLEDSITPNTAMLVDKLIKYVNTMLNIDLRVLNFREQFAIHIQRLLERSSHGYVERNPMTARIRKSSPIIYECAVLISNKLEETEDVDIEDDEIAYIAMHIGNAVSEYINDLHKLYAVILIPDYQSDLENFTSQLGRLFSQDIVIGQVIHDPSELVEKKFPRSVDFVIQVNTETPIDTYRYTNITQFLTQSDYKKVGTLIKEIKHTRKKINFTNNLEKFFPKQNFIVSQEKLNRDDLFIQISSILEKKNVVKVGFAQKLIAREKMSSTAFGSIAIPHSLEMIALRTEGFVVIAPNGIDWNSDNHNVKMMFLLAVNETNKQAYRNIFDDFSQITVEPKNIAILLKSKTHEQFINTLVSLL</sequence>
<evidence type="ECO:0000313" key="8">
    <source>
        <dbReference type="Proteomes" id="UP000051006"/>
    </source>
</evidence>
<dbReference type="PANTHER" id="PTHR30185">
    <property type="entry name" value="CRYPTIC BETA-GLUCOSIDE BGL OPERON ANTITERMINATOR"/>
    <property type="match status" value="1"/>
</dbReference>
<dbReference type="InterPro" id="IPR036388">
    <property type="entry name" value="WH-like_DNA-bd_sf"/>
</dbReference>
<feature type="domain" description="PRD" evidence="6">
    <location>
        <begin position="286"/>
        <end position="392"/>
    </location>
</feature>
<dbReference type="Gene3D" id="1.10.10.10">
    <property type="entry name" value="Winged helix-like DNA-binding domain superfamily/Winged helix DNA-binding domain"/>
    <property type="match status" value="1"/>
</dbReference>
<evidence type="ECO:0000256" key="1">
    <source>
        <dbReference type="ARBA" id="ARBA00022737"/>
    </source>
</evidence>
<dbReference type="Proteomes" id="UP000051006">
    <property type="component" value="Unassembled WGS sequence"/>
</dbReference>
<dbReference type="InterPro" id="IPR007737">
    <property type="entry name" value="Mga_HTH"/>
</dbReference>
<dbReference type="Pfam" id="PF05043">
    <property type="entry name" value="Mga"/>
    <property type="match status" value="1"/>
</dbReference>
<feature type="domain" description="PTS EIIA type-2" evidence="5">
    <location>
        <begin position="499"/>
        <end position="640"/>
    </location>
</feature>
<keyword evidence="4" id="KW-0804">Transcription</keyword>
<dbReference type="InterPro" id="IPR036634">
    <property type="entry name" value="PRD_sf"/>
</dbReference>
<name>A0A0R2LH36_9LACO</name>
<dbReference type="InterPro" id="IPR002178">
    <property type="entry name" value="PTS_EIIA_type-2_dom"/>
</dbReference>
<dbReference type="OrthoDB" id="3710983at2"/>
<evidence type="ECO:0000256" key="4">
    <source>
        <dbReference type="ARBA" id="ARBA00023163"/>
    </source>
</evidence>
<dbReference type="EMBL" id="JQCF01000001">
    <property type="protein sequence ID" value="KRO00865.1"/>
    <property type="molecule type" value="Genomic_DNA"/>
</dbReference>
<dbReference type="SUPFAM" id="SSF63520">
    <property type="entry name" value="PTS-regulatory domain, PRD"/>
    <property type="match status" value="2"/>
</dbReference>
<dbReference type="PATRIC" id="fig|993692.3.peg.187"/>
<gene>
    <name evidence="7" type="ORF">IV57_GL000186</name>
</gene>
<dbReference type="PROSITE" id="PS51372">
    <property type="entry name" value="PRD_2"/>
    <property type="match status" value="2"/>
</dbReference>
<proteinExistence type="predicted"/>
<dbReference type="Pfam" id="PF00359">
    <property type="entry name" value="PTS_EIIA_2"/>
    <property type="match status" value="1"/>
</dbReference>
<keyword evidence="2" id="KW-0805">Transcription regulation</keyword>
<organism evidence="7 8">
    <name type="scientific">Companilactobacillus kimchiensis</name>
    <dbReference type="NCBI Taxonomy" id="993692"/>
    <lineage>
        <taxon>Bacteria</taxon>
        <taxon>Bacillati</taxon>
        <taxon>Bacillota</taxon>
        <taxon>Bacilli</taxon>
        <taxon>Lactobacillales</taxon>
        <taxon>Lactobacillaceae</taxon>
        <taxon>Companilactobacillus</taxon>
    </lineage>
</organism>
<evidence type="ECO:0000256" key="2">
    <source>
        <dbReference type="ARBA" id="ARBA00023015"/>
    </source>
</evidence>
<dbReference type="GO" id="GO:0006355">
    <property type="term" value="P:regulation of DNA-templated transcription"/>
    <property type="evidence" value="ECO:0007669"/>
    <property type="project" value="InterPro"/>
</dbReference>
<keyword evidence="8" id="KW-1185">Reference proteome</keyword>
<dbReference type="PANTHER" id="PTHR30185:SF12">
    <property type="entry name" value="TRANSCRIPTIONAL REGULATOR MANR"/>
    <property type="match status" value="1"/>
</dbReference>